<sequence>MTEHTKHSDEMKRITPVSSSGREVRVCDDDRNHAAERVRAAVVNGRLEISELDERLAAVYAARTMGELEAAGRGLPEPGPRDALVVDRVPTSRFALGMFGGFEREGEWVVPPKFTAWSIWGGGRLDLSEARFAEQETVIRAVALWGGTEIVVPDDIEVKVEGFGLFGVFGKRGARKIGKSGTPRVVIKGIAVFGGVVTKSKPVASPPQR</sequence>
<feature type="compositionally biased region" description="Basic and acidic residues" evidence="1">
    <location>
        <begin position="1"/>
        <end position="13"/>
    </location>
</feature>
<feature type="domain" description="Cell wall-active antibiotics response LiaF-like C-terminal" evidence="3">
    <location>
        <begin position="114"/>
        <end position="167"/>
    </location>
</feature>
<dbReference type="PANTHER" id="PTHR40763">
    <property type="entry name" value="MEMBRANE PROTEIN-RELATED"/>
    <property type="match status" value="1"/>
</dbReference>
<dbReference type="OrthoDB" id="3625082at2"/>
<dbReference type="RefSeq" id="WP_121790719.1">
    <property type="nucleotide sequence ID" value="NZ_CP033073.1"/>
</dbReference>
<reference evidence="4 5" key="1">
    <citation type="submission" date="2018-10" db="EMBL/GenBank/DDBJ databases">
        <title>The genome of Streptomyces dangxiongensis Z022.</title>
        <authorList>
            <person name="Zhang B."/>
        </authorList>
    </citation>
    <scope>NUCLEOTIDE SEQUENCE [LARGE SCALE GENOMIC DNA]</scope>
    <source>
        <strain evidence="4 5">Z022</strain>
    </source>
</reference>
<feature type="region of interest" description="Disordered" evidence="1">
    <location>
        <begin position="1"/>
        <end position="23"/>
    </location>
</feature>
<accession>A0A3G2JLN3</accession>
<dbReference type="AlphaFoldDB" id="A0A3G2JLN3"/>
<evidence type="ECO:0000313" key="4">
    <source>
        <dbReference type="EMBL" id="AYN43293.1"/>
    </source>
</evidence>
<proteinExistence type="predicted"/>
<dbReference type="PANTHER" id="PTHR40763:SF4">
    <property type="entry name" value="DUF1707 DOMAIN-CONTAINING PROTEIN"/>
    <property type="match status" value="1"/>
</dbReference>
<organism evidence="4 5">
    <name type="scientific">Streptomyces dangxiongensis</name>
    <dbReference type="NCBI Taxonomy" id="1442032"/>
    <lineage>
        <taxon>Bacteria</taxon>
        <taxon>Bacillati</taxon>
        <taxon>Actinomycetota</taxon>
        <taxon>Actinomycetes</taxon>
        <taxon>Kitasatosporales</taxon>
        <taxon>Streptomycetaceae</taxon>
        <taxon>Streptomyces</taxon>
    </lineage>
</organism>
<dbReference type="Pfam" id="PF09922">
    <property type="entry name" value="LiaF-like_C"/>
    <property type="match status" value="1"/>
</dbReference>
<dbReference type="Pfam" id="PF08044">
    <property type="entry name" value="DUF1707"/>
    <property type="match status" value="1"/>
</dbReference>
<gene>
    <name evidence="4" type="ORF">D9753_35450</name>
</gene>
<dbReference type="InterPro" id="IPR012551">
    <property type="entry name" value="DUF1707_SHOCT-like"/>
</dbReference>
<feature type="domain" description="DUF1707" evidence="2">
    <location>
        <begin position="24"/>
        <end position="76"/>
    </location>
</feature>
<dbReference type="EMBL" id="CP033073">
    <property type="protein sequence ID" value="AYN43293.1"/>
    <property type="molecule type" value="Genomic_DNA"/>
</dbReference>
<protein>
    <submittedName>
        <fullName evidence="4">DUF1707 and DUF2154 domain-containing protein</fullName>
    </submittedName>
</protein>
<name>A0A3G2JLN3_9ACTN</name>
<evidence type="ECO:0000259" key="2">
    <source>
        <dbReference type="Pfam" id="PF08044"/>
    </source>
</evidence>
<keyword evidence="5" id="KW-1185">Reference proteome</keyword>
<dbReference type="InterPro" id="IPR024425">
    <property type="entry name" value="LiaF-like_C"/>
</dbReference>
<dbReference type="Proteomes" id="UP000268329">
    <property type="component" value="Chromosome"/>
</dbReference>
<evidence type="ECO:0000313" key="5">
    <source>
        <dbReference type="Proteomes" id="UP000268329"/>
    </source>
</evidence>
<evidence type="ECO:0000256" key="1">
    <source>
        <dbReference type="SAM" id="MobiDB-lite"/>
    </source>
</evidence>
<dbReference type="KEGG" id="sdd:D9753_35450"/>
<evidence type="ECO:0000259" key="3">
    <source>
        <dbReference type="Pfam" id="PF09922"/>
    </source>
</evidence>